<dbReference type="GO" id="GO:0005324">
    <property type="term" value="F:long-chain fatty acid transmembrane transporter activity"/>
    <property type="evidence" value="ECO:0007669"/>
    <property type="project" value="TreeGrafter"/>
</dbReference>
<dbReference type="EMBL" id="JACASE010000008">
    <property type="protein sequence ID" value="KAF6442298.1"/>
    <property type="molecule type" value="Genomic_DNA"/>
</dbReference>
<gene>
    <name evidence="3" type="ORF">HJG63_017808</name>
</gene>
<evidence type="ECO:0000313" key="4">
    <source>
        <dbReference type="Proteomes" id="UP000593571"/>
    </source>
</evidence>
<reference evidence="3 4" key="1">
    <citation type="journal article" date="2020" name="Nature">
        <title>Six reference-quality genomes reveal evolution of bat adaptations.</title>
        <authorList>
            <person name="Jebb D."/>
            <person name="Huang Z."/>
            <person name="Pippel M."/>
            <person name="Hughes G.M."/>
            <person name="Lavrichenko K."/>
            <person name="Devanna P."/>
            <person name="Winkler S."/>
            <person name="Jermiin L.S."/>
            <person name="Skirmuntt E.C."/>
            <person name="Katzourakis A."/>
            <person name="Burkitt-Gray L."/>
            <person name="Ray D.A."/>
            <person name="Sullivan K.A.M."/>
            <person name="Roscito J.G."/>
            <person name="Kirilenko B.M."/>
            <person name="Davalos L.M."/>
            <person name="Corthals A.P."/>
            <person name="Power M.L."/>
            <person name="Jones G."/>
            <person name="Ransome R.D."/>
            <person name="Dechmann D.K.N."/>
            <person name="Locatelli A.G."/>
            <person name="Puechmaille S.J."/>
            <person name="Fedrigo O."/>
            <person name="Jarvis E.D."/>
            <person name="Hiller M."/>
            <person name="Vernes S.C."/>
            <person name="Myers E.W."/>
            <person name="Teeling E.C."/>
        </authorList>
    </citation>
    <scope>NUCLEOTIDE SEQUENCE [LARGE SCALE GENOMIC DNA]</scope>
    <source>
        <strain evidence="3">MRouAeg1</strain>
        <tissue evidence="3">Muscle</tissue>
    </source>
</reference>
<keyword evidence="2" id="KW-0436">Ligase</keyword>
<protein>
    <submittedName>
        <fullName evidence="3">Solute carrier family 27 member 6</fullName>
    </submittedName>
</protein>
<accession>A0A7J8F3K2</accession>
<dbReference type="PANTHER" id="PTHR43107:SF10">
    <property type="entry name" value="LONG-CHAIN FATTY ACID TRANSPORT PROTEIN 6"/>
    <property type="match status" value="1"/>
</dbReference>
<dbReference type="Proteomes" id="UP000593571">
    <property type="component" value="Unassembled WGS sequence"/>
</dbReference>
<dbReference type="PANTHER" id="PTHR43107">
    <property type="entry name" value="LONG-CHAIN FATTY ACID TRANSPORT PROTEIN"/>
    <property type="match status" value="1"/>
</dbReference>
<keyword evidence="4" id="KW-1185">Reference proteome</keyword>
<evidence type="ECO:0000256" key="1">
    <source>
        <dbReference type="ARBA" id="ARBA00006432"/>
    </source>
</evidence>
<proteinExistence type="inferred from homology"/>
<sequence>MQPPCHLKPQFLSLYFYLWNNRSTKSSCDESNQGFKGFCCSEGFGCTADDIIYITLPLYHSSGSHLGIGATCVLKKKFSASKFWNDCKKHNVSLFQYIGELYRYLCKQPKKEGKKIISQKNKFLLQREPGLLISQVRAKNPFFGYAGNKKNTEKKLLCDVFKKGDVYFNPGDLMVQDQEDFLYLGDHIGDNFRELWIHVQL</sequence>
<dbReference type="GO" id="GO:0004467">
    <property type="term" value="F:long-chain fatty acid-CoA ligase activity"/>
    <property type="evidence" value="ECO:0007669"/>
    <property type="project" value="TreeGrafter"/>
</dbReference>
<dbReference type="GO" id="GO:0044539">
    <property type="term" value="P:long-chain fatty acid import into cell"/>
    <property type="evidence" value="ECO:0007669"/>
    <property type="project" value="TreeGrafter"/>
</dbReference>
<dbReference type="GO" id="GO:0005886">
    <property type="term" value="C:plasma membrane"/>
    <property type="evidence" value="ECO:0007669"/>
    <property type="project" value="TreeGrafter"/>
</dbReference>
<comment type="caution">
    <text evidence="3">The sequence shown here is derived from an EMBL/GenBank/DDBJ whole genome shotgun (WGS) entry which is preliminary data.</text>
</comment>
<dbReference type="GO" id="GO:0005789">
    <property type="term" value="C:endoplasmic reticulum membrane"/>
    <property type="evidence" value="ECO:0007669"/>
    <property type="project" value="TreeGrafter"/>
</dbReference>
<evidence type="ECO:0000313" key="3">
    <source>
        <dbReference type="EMBL" id="KAF6442298.1"/>
    </source>
</evidence>
<name>A0A7J8F3K2_ROUAE</name>
<comment type="similarity">
    <text evidence="1">Belongs to the ATP-dependent AMP-binding enzyme family.</text>
</comment>
<evidence type="ECO:0000256" key="2">
    <source>
        <dbReference type="ARBA" id="ARBA00022598"/>
    </source>
</evidence>
<dbReference type="InterPro" id="IPR042099">
    <property type="entry name" value="ANL_N_sf"/>
</dbReference>
<dbReference type="Gene3D" id="3.40.50.12780">
    <property type="entry name" value="N-terminal domain of ligase-like"/>
    <property type="match status" value="1"/>
</dbReference>
<dbReference type="AlphaFoldDB" id="A0A7J8F3K2"/>
<dbReference type="SUPFAM" id="SSF56801">
    <property type="entry name" value="Acetyl-CoA synthetase-like"/>
    <property type="match status" value="1"/>
</dbReference>
<organism evidence="3 4">
    <name type="scientific">Rousettus aegyptiacus</name>
    <name type="common">Egyptian fruit bat</name>
    <name type="synonym">Pteropus aegyptiacus</name>
    <dbReference type="NCBI Taxonomy" id="9407"/>
    <lineage>
        <taxon>Eukaryota</taxon>
        <taxon>Metazoa</taxon>
        <taxon>Chordata</taxon>
        <taxon>Craniata</taxon>
        <taxon>Vertebrata</taxon>
        <taxon>Euteleostomi</taxon>
        <taxon>Mammalia</taxon>
        <taxon>Eutheria</taxon>
        <taxon>Laurasiatheria</taxon>
        <taxon>Chiroptera</taxon>
        <taxon>Yinpterochiroptera</taxon>
        <taxon>Pteropodoidea</taxon>
        <taxon>Pteropodidae</taxon>
        <taxon>Rousettinae</taxon>
        <taxon>Rousettus</taxon>
    </lineage>
</organism>